<accession>A0ABV1HXE6</accession>
<keyword evidence="4" id="KW-1185">Reference proteome</keyword>
<dbReference type="Proteomes" id="UP001470288">
    <property type="component" value="Unassembled WGS sequence"/>
</dbReference>
<dbReference type="PANTHER" id="PTHR46558:SF11">
    <property type="entry name" value="HTH-TYPE TRANSCRIPTIONAL REGULATOR XRE"/>
    <property type="match status" value="1"/>
</dbReference>
<dbReference type="SUPFAM" id="SSF47413">
    <property type="entry name" value="lambda repressor-like DNA-binding domains"/>
    <property type="match status" value="1"/>
</dbReference>
<keyword evidence="1" id="KW-0238">DNA-binding</keyword>
<protein>
    <submittedName>
        <fullName evidence="3">Helix-turn-helix transcriptional regulator</fullName>
    </submittedName>
</protein>
<feature type="domain" description="HTH cro/C1-type" evidence="2">
    <location>
        <begin position="9"/>
        <end position="63"/>
    </location>
</feature>
<proteinExistence type="predicted"/>
<sequence>MNELLGRRIKELRSAKNFTQEQMATQIGVSRQKYARLESGINSITLDLLSKIAKILDVTVADITKVLDETPEVAYRVGDGNSSSEKIFDMIDFFYANKHLYTKLQHKQMK</sequence>
<comment type="caution">
    <text evidence="3">The sequence shown here is derived from an EMBL/GenBank/DDBJ whole genome shotgun (WGS) entry which is preliminary data.</text>
</comment>
<dbReference type="CDD" id="cd00093">
    <property type="entry name" value="HTH_XRE"/>
    <property type="match status" value="1"/>
</dbReference>
<name>A0ABV1HXE6_9FIRM</name>
<dbReference type="InterPro" id="IPR001387">
    <property type="entry name" value="Cro/C1-type_HTH"/>
</dbReference>
<dbReference type="Pfam" id="PF01381">
    <property type="entry name" value="HTH_3"/>
    <property type="match status" value="1"/>
</dbReference>
<dbReference type="RefSeq" id="WP_349143475.1">
    <property type="nucleotide sequence ID" value="NZ_JBBMFC010000001.1"/>
</dbReference>
<gene>
    <name evidence="3" type="ORF">WMO62_00800</name>
</gene>
<dbReference type="SMART" id="SM00530">
    <property type="entry name" value="HTH_XRE"/>
    <property type="match status" value="1"/>
</dbReference>
<evidence type="ECO:0000313" key="4">
    <source>
        <dbReference type="Proteomes" id="UP001470288"/>
    </source>
</evidence>
<dbReference type="PANTHER" id="PTHR46558">
    <property type="entry name" value="TRACRIPTIONAL REGULATORY PROTEIN-RELATED-RELATED"/>
    <property type="match status" value="1"/>
</dbReference>
<evidence type="ECO:0000313" key="3">
    <source>
        <dbReference type="EMBL" id="MEQ2577378.1"/>
    </source>
</evidence>
<dbReference type="EMBL" id="JBBMFC010000001">
    <property type="protein sequence ID" value="MEQ2577378.1"/>
    <property type="molecule type" value="Genomic_DNA"/>
</dbReference>
<reference evidence="3 4" key="1">
    <citation type="submission" date="2024-03" db="EMBL/GenBank/DDBJ databases">
        <title>Human intestinal bacterial collection.</title>
        <authorList>
            <person name="Pauvert C."/>
            <person name="Hitch T.C.A."/>
            <person name="Clavel T."/>
        </authorList>
    </citation>
    <scope>NUCLEOTIDE SEQUENCE [LARGE SCALE GENOMIC DNA]</scope>
    <source>
        <strain evidence="3 4">CLA-AA-H78B</strain>
    </source>
</reference>
<evidence type="ECO:0000259" key="2">
    <source>
        <dbReference type="PROSITE" id="PS50943"/>
    </source>
</evidence>
<evidence type="ECO:0000256" key="1">
    <source>
        <dbReference type="ARBA" id="ARBA00023125"/>
    </source>
</evidence>
<dbReference type="InterPro" id="IPR010982">
    <property type="entry name" value="Lambda_DNA-bd_dom_sf"/>
</dbReference>
<dbReference type="PROSITE" id="PS50943">
    <property type="entry name" value="HTH_CROC1"/>
    <property type="match status" value="1"/>
</dbReference>
<organism evidence="3 4">
    <name type="scientific">Hominiventricola aquisgranensis</name>
    <dbReference type="NCBI Taxonomy" id="3133164"/>
    <lineage>
        <taxon>Bacteria</taxon>
        <taxon>Bacillati</taxon>
        <taxon>Bacillota</taxon>
        <taxon>Clostridia</taxon>
        <taxon>Lachnospirales</taxon>
        <taxon>Lachnospiraceae</taxon>
        <taxon>Hominiventricola</taxon>
    </lineage>
</organism>
<dbReference type="Gene3D" id="1.10.260.40">
    <property type="entry name" value="lambda repressor-like DNA-binding domains"/>
    <property type="match status" value="1"/>
</dbReference>